<evidence type="ECO:0000256" key="6">
    <source>
        <dbReference type="ARBA" id="ARBA00023136"/>
    </source>
</evidence>
<evidence type="ECO:0000256" key="1">
    <source>
        <dbReference type="ARBA" id="ARBA00004141"/>
    </source>
</evidence>
<dbReference type="InterPro" id="IPR005828">
    <property type="entry name" value="MFS_sugar_transport-like"/>
</dbReference>
<dbReference type="WBParaSite" id="Minc3s01964g27473">
    <property type="protein sequence ID" value="Minc3s01964g27473"/>
    <property type="gene ID" value="Minc3s01964g27473"/>
</dbReference>
<keyword evidence="3" id="KW-0813">Transport</keyword>
<dbReference type="Gene3D" id="1.20.1250.20">
    <property type="entry name" value="MFS general substrate transporter like domains"/>
    <property type="match status" value="1"/>
</dbReference>
<dbReference type="Proteomes" id="UP000887563">
    <property type="component" value="Unplaced"/>
</dbReference>
<feature type="transmembrane region" description="Helical" evidence="8">
    <location>
        <begin position="518"/>
        <end position="539"/>
    </location>
</feature>
<dbReference type="PANTHER" id="PTHR23511">
    <property type="entry name" value="SYNAPTIC VESICLE GLYCOPROTEIN 2"/>
    <property type="match status" value="1"/>
</dbReference>
<dbReference type="PROSITE" id="PS50850">
    <property type="entry name" value="MFS"/>
    <property type="match status" value="1"/>
</dbReference>
<feature type="compositionally biased region" description="Polar residues" evidence="7">
    <location>
        <begin position="53"/>
        <end position="70"/>
    </location>
</feature>
<comment type="subcellular location">
    <subcellularLocation>
        <location evidence="1">Membrane</location>
        <topology evidence="1">Multi-pass membrane protein</topology>
    </subcellularLocation>
</comment>
<evidence type="ECO:0000259" key="9">
    <source>
        <dbReference type="PROSITE" id="PS50850"/>
    </source>
</evidence>
<feature type="transmembrane region" description="Helical" evidence="8">
    <location>
        <begin position="194"/>
        <end position="216"/>
    </location>
</feature>
<dbReference type="Pfam" id="PF00083">
    <property type="entry name" value="Sugar_tr"/>
    <property type="match status" value="1"/>
</dbReference>
<dbReference type="AlphaFoldDB" id="A0A914MQZ8"/>
<feature type="region of interest" description="Disordered" evidence="7">
    <location>
        <begin position="40"/>
        <end position="78"/>
    </location>
</feature>
<protein>
    <submittedName>
        <fullName evidence="11">Major facilitator superfamily (MFS) profile domain-containing protein</fullName>
    </submittedName>
</protein>
<evidence type="ECO:0000256" key="2">
    <source>
        <dbReference type="ARBA" id="ARBA00008335"/>
    </source>
</evidence>
<dbReference type="GO" id="GO:0022857">
    <property type="term" value="F:transmembrane transporter activity"/>
    <property type="evidence" value="ECO:0007669"/>
    <property type="project" value="InterPro"/>
</dbReference>
<feature type="transmembrane region" description="Helical" evidence="8">
    <location>
        <begin position="138"/>
        <end position="158"/>
    </location>
</feature>
<dbReference type="PANTHER" id="PTHR23511:SF5">
    <property type="entry name" value="MAJOR FACILITATOR-TYPE TRANSPORTER HXNZ-RELATED"/>
    <property type="match status" value="1"/>
</dbReference>
<feature type="transmembrane region" description="Helical" evidence="8">
    <location>
        <begin position="228"/>
        <end position="250"/>
    </location>
</feature>
<dbReference type="InterPro" id="IPR020846">
    <property type="entry name" value="MFS_dom"/>
</dbReference>
<keyword evidence="4 8" id="KW-0812">Transmembrane</keyword>
<evidence type="ECO:0000256" key="7">
    <source>
        <dbReference type="SAM" id="MobiDB-lite"/>
    </source>
</evidence>
<evidence type="ECO:0000256" key="4">
    <source>
        <dbReference type="ARBA" id="ARBA00022692"/>
    </source>
</evidence>
<evidence type="ECO:0000313" key="10">
    <source>
        <dbReference type="Proteomes" id="UP000887563"/>
    </source>
</evidence>
<name>A0A914MQZ8_MELIC</name>
<feature type="transmembrane region" description="Helical" evidence="8">
    <location>
        <begin position="256"/>
        <end position="277"/>
    </location>
</feature>
<keyword evidence="6 8" id="KW-0472">Membrane</keyword>
<feature type="transmembrane region" description="Helical" evidence="8">
    <location>
        <begin position="102"/>
        <end position="126"/>
    </location>
</feature>
<evidence type="ECO:0000256" key="5">
    <source>
        <dbReference type="ARBA" id="ARBA00022989"/>
    </source>
</evidence>
<keyword evidence="5 8" id="KW-1133">Transmembrane helix</keyword>
<evidence type="ECO:0000256" key="3">
    <source>
        <dbReference type="ARBA" id="ARBA00022448"/>
    </source>
</evidence>
<feature type="transmembrane region" description="Helical" evidence="8">
    <location>
        <begin position="407"/>
        <end position="428"/>
    </location>
</feature>
<evidence type="ECO:0000256" key="8">
    <source>
        <dbReference type="SAM" id="Phobius"/>
    </source>
</evidence>
<reference evidence="11" key="1">
    <citation type="submission" date="2022-11" db="UniProtKB">
        <authorList>
            <consortium name="WormBaseParasite"/>
        </authorList>
    </citation>
    <scope>IDENTIFICATION</scope>
</reference>
<dbReference type="SUPFAM" id="SSF103473">
    <property type="entry name" value="MFS general substrate transporter"/>
    <property type="match status" value="1"/>
</dbReference>
<proteinExistence type="inferred from homology"/>
<feature type="transmembrane region" description="Helical" evidence="8">
    <location>
        <begin position="342"/>
        <end position="364"/>
    </location>
</feature>
<organism evidence="10 11">
    <name type="scientific">Meloidogyne incognita</name>
    <name type="common">Southern root-knot nematode worm</name>
    <name type="synonym">Oxyuris incognita</name>
    <dbReference type="NCBI Taxonomy" id="6306"/>
    <lineage>
        <taxon>Eukaryota</taxon>
        <taxon>Metazoa</taxon>
        <taxon>Ecdysozoa</taxon>
        <taxon>Nematoda</taxon>
        <taxon>Chromadorea</taxon>
        <taxon>Rhabditida</taxon>
        <taxon>Tylenchina</taxon>
        <taxon>Tylenchomorpha</taxon>
        <taxon>Tylenchoidea</taxon>
        <taxon>Meloidogynidae</taxon>
        <taxon>Meloidogyninae</taxon>
        <taxon>Meloidogyne</taxon>
        <taxon>Meloidogyne incognita group</taxon>
    </lineage>
</organism>
<dbReference type="InterPro" id="IPR036259">
    <property type="entry name" value="MFS_trans_sf"/>
</dbReference>
<dbReference type="GO" id="GO:0016020">
    <property type="term" value="C:membrane"/>
    <property type="evidence" value="ECO:0007669"/>
    <property type="project" value="UniProtKB-SubCell"/>
</dbReference>
<feature type="transmembrane region" description="Helical" evidence="8">
    <location>
        <begin position="435"/>
        <end position="456"/>
    </location>
</feature>
<feature type="transmembrane region" description="Helical" evidence="8">
    <location>
        <begin position="170"/>
        <end position="188"/>
    </location>
</feature>
<sequence>MGDKAILTEVLEASKLTDTYSSLTASNIIDQLKEIKSSSSHSTTSVHYEDLDGSNSQEGGDTNNVNIERQNNQKKEVTTNGVPDVYTVDDAVEFLGFGRFQILLAFLTGLAWMADAMEIMILSILSPSLYCEWAITPMQQALITTCVFSGMMLSSTAWGKFCDRFGRRKGLLSAALLTFAMGVLSAAAPNFHLFLVLRGLTGVGIGGIPQAVTLFAEFLPLAQRAKCVVFIESFWAIGASFEAILAFFVMSAGWGWRWLLLLSSLPLALFSISCLWLPESARYLVAAGRPDLAISSLQRIAQLNERSLPPGRLIEGNKATINGRGKLVDLFSPTLAGTTFRLWILWTVNAFCYYGIVLLTTVLFQSGDECHGGISKQINNSINNEIVTETPTILECKPLLKKDYIDLISTTFSEFPGLILTAILIEWLGRKRTMAMEFGVFALFSFLLIFCVKRYWLTTFIFISRAFISGAFQCVYVYTPEVYPTTLRALGLGASSSMARLGAIVTPFIAQVASGDSLLIPIITYSFASLIGLVTALSLPIETKGRQMMETH</sequence>
<comment type="similarity">
    <text evidence="2">Belongs to the major facilitator superfamily.</text>
</comment>
<keyword evidence="10" id="KW-1185">Reference proteome</keyword>
<feature type="domain" description="Major facilitator superfamily (MFS) profile" evidence="9">
    <location>
        <begin position="104"/>
        <end position="544"/>
    </location>
</feature>
<accession>A0A914MQZ8</accession>
<evidence type="ECO:0000313" key="11">
    <source>
        <dbReference type="WBParaSite" id="Minc3s01964g27473"/>
    </source>
</evidence>